<reference evidence="1 2" key="1">
    <citation type="submission" date="2018-02" db="EMBL/GenBank/DDBJ databases">
        <authorList>
            <person name="Cohen D.B."/>
            <person name="Kent A.D."/>
        </authorList>
    </citation>
    <scope>NUCLEOTIDE SEQUENCE [LARGE SCALE GENOMIC DNA]</scope>
    <source>
        <strain evidence="1 2">ULC007</strain>
    </source>
</reference>
<proteinExistence type="predicted"/>
<reference evidence="1 2" key="2">
    <citation type="submission" date="2018-03" db="EMBL/GenBank/DDBJ databases">
        <title>The ancient ancestry and fast evolution of plastids.</title>
        <authorList>
            <person name="Moore K.R."/>
            <person name="Magnabosco C."/>
            <person name="Momper L."/>
            <person name="Gold D.A."/>
            <person name="Bosak T."/>
            <person name="Fournier G.P."/>
        </authorList>
    </citation>
    <scope>NUCLEOTIDE SEQUENCE [LARGE SCALE GENOMIC DNA]</scope>
    <source>
        <strain evidence="1 2">ULC007</strain>
    </source>
</reference>
<evidence type="ECO:0000313" key="2">
    <source>
        <dbReference type="Proteomes" id="UP000238634"/>
    </source>
</evidence>
<organism evidence="1 2">
    <name type="scientific">Phormidesmis priestleyi ULC007</name>
    <dbReference type="NCBI Taxonomy" id="1920490"/>
    <lineage>
        <taxon>Bacteria</taxon>
        <taxon>Bacillati</taxon>
        <taxon>Cyanobacteriota</taxon>
        <taxon>Cyanophyceae</taxon>
        <taxon>Leptolyngbyales</taxon>
        <taxon>Leptolyngbyaceae</taxon>
        <taxon>Phormidesmis</taxon>
    </lineage>
</organism>
<keyword evidence="2" id="KW-1185">Reference proteome</keyword>
<protein>
    <submittedName>
        <fullName evidence="1">Uncharacterized protein</fullName>
    </submittedName>
</protein>
<accession>A0A2T1DMC9</accession>
<dbReference type="EMBL" id="PVWG01000002">
    <property type="protein sequence ID" value="PSB21622.1"/>
    <property type="molecule type" value="Genomic_DNA"/>
</dbReference>
<dbReference type="Proteomes" id="UP000238634">
    <property type="component" value="Unassembled WGS sequence"/>
</dbReference>
<dbReference type="AlphaFoldDB" id="A0A2T1DMC9"/>
<name>A0A2T1DMC9_9CYAN</name>
<sequence>MLTHHHRLVSLSIVSTDLPVWSDVQAIATIYQRDQERFHLLLTEPKVAVDHEQRDQPSTQNQPSTPRLLWLEMSPYRITMTMQGDGKLSYRHHWERGVYGISRYWLQGGQAGLGSQLQLRNFTRRLNLDGKTLPERLHLEYELWSDKIQLGSYVLNLDIQAD</sequence>
<dbReference type="OrthoDB" id="483789at2"/>
<evidence type="ECO:0000313" key="1">
    <source>
        <dbReference type="EMBL" id="PSB21622.1"/>
    </source>
</evidence>
<gene>
    <name evidence="1" type="ORF">C7B65_03295</name>
</gene>
<comment type="caution">
    <text evidence="1">The sequence shown here is derived from an EMBL/GenBank/DDBJ whole genome shotgun (WGS) entry which is preliminary data.</text>
</comment>